<dbReference type="RefSeq" id="WP_068846987.1">
    <property type="nucleotide sequence ID" value="NZ_LYDR01000058.1"/>
</dbReference>
<sequence>MDLKLEKSASPQPVNPETLPLDHPNALAIGRIETTANPRGKPSFSLIPIETRYDLIKQGIGFTVALTNEFGHPEQVQVAYSIPGQTKPEELLRNLEPERLAEISSNPDDPDQLSLLKRLFVKVAAIQSFAEILANDKSLPPHFAQQCDEEIDRLSGLLTLIRQVRASL</sequence>
<organism evidence="2 3">
    <name type="scientific">Planctopirus hydrillae</name>
    <dbReference type="NCBI Taxonomy" id="1841610"/>
    <lineage>
        <taxon>Bacteria</taxon>
        <taxon>Pseudomonadati</taxon>
        <taxon>Planctomycetota</taxon>
        <taxon>Planctomycetia</taxon>
        <taxon>Planctomycetales</taxon>
        <taxon>Planctomycetaceae</taxon>
        <taxon>Planctopirus</taxon>
    </lineage>
</organism>
<dbReference type="AlphaFoldDB" id="A0A1C3EIU4"/>
<gene>
    <name evidence="2" type="ORF">A6X21_05120</name>
</gene>
<dbReference type="EMBL" id="LYDR01000058">
    <property type="protein sequence ID" value="ODA33148.1"/>
    <property type="molecule type" value="Genomic_DNA"/>
</dbReference>
<dbReference type="Proteomes" id="UP000094828">
    <property type="component" value="Unassembled WGS sequence"/>
</dbReference>
<reference evidence="2 3" key="1">
    <citation type="submission" date="2016-05" db="EMBL/GenBank/DDBJ databases">
        <title>Genomic and physiological characterization of Planctopirus sp. isolated from fresh water lake.</title>
        <authorList>
            <person name="Subhash Y."/>
            <person name="Ramana C."/>
        </authorList>
    </citation>
    <scope>NUCLEOTIDE SEQUENCE [LARGE SCALE GENOMIC DNA]</scope>
    <source>
        <strain evidence="2 3">JC280</strain>
    </source>
</reference>
<accession>A0A1C3EIU4</accession>
<feature type="region of interest" description="Disordered" evidence="1">
    <location>
        <begin position="1"/>
        <end position="22"/>
    </location>
</feature>
<proteinExistence type="predicted"/>
<name>A0A1C3EIU4_9PLAN</name>
<evidence type="ECO:0000313" key="3">
    <source>
        <dbReference type="Proteomes" id="UP000094828"/>
    </source>
</evidence>
<protein>
    <submittedName>
        <fullName evidence="2">Uncharacterized protein</fullName>
    </submittedName>
</protein>
<dbReference type="STRING" id="1841610.A6X21_05120"/>
<evidence type="ECO:0000313" key="2">
    <source>
        <dbReference type="EMBL" id="ODA33148.1"/>
    </source>
</evidence>
<evidence type="ECO:0000256" key="1">
    <source>
        <dbReference type="SAM" id="MobiDB-lite"/>
    </source>
</evidence>
<comment type="caution">
    <text evidence="2">The sequence shown here is derived from an EMBL/GenBank/DDBJ whole genome shotgun (WGS) entry which is preliminary data.</text>
</comment>
<keyword evidence="3" id="KW-1185">Reference proteome</keyword>